<gene>
    <name evidence="2" type="ORF">WNY59_03930</name>
</gene>
<dbReference type="Pfam" id="PF10546">
    <property type="entry name" value="P63C"/>
    <property type="match status" value="1"/>
</dbReference>
<dbReference type="RefSeq" id="WP_342847048.1">
    <property type="nucleotide sequence ID" value="NZ_JBBMQO010000002.1"/>
</dbReference>
<feature type="domain" description="Bacteriophage Mx8 p63 C-terminal" evidence="1">
    <location>
        <begin position="159"/>
        <end position="250"/>
    </location>
</feature>
<dbReference type="EMBL" id="JBBMQO010000002">
    <property type="protein sequence ID" value="MEM5500733.1"/>
    <property type="molecule type" value="Genomic_DNA"/>
</dbReference>
<reference evidence="2 3" key="1">
    <citation type="submission" date="2024-03" db="EMBL/GenBank/DDBJ databases">
        <title>Community enrichment and isolation of bacterial strains for fucoidan degradation.</title>
        <authorList>
            <person name="Sichert A."/>
        </authorList>
    </citation>
    <scope>NUCLEOTIDE SEQUENCE [LARGE SCALE GENOMIC DNA]</scope>
    <source>
        <strain evidence="2 3">AS62</strain>
    </source>
</reference>
<dbReference type="Proteomes" id="UP001477870">
    <property type="component" value="Unassembled WGS sequence"/>
</dbReference>
<name>A0ABU9T4S4_9HYPH</name>
<comment type="caution">
    <text evidence="2">The sequence shown here is derived from an EMBL/GenBank/DDBJ whole genome shotgun (WGS) entry which is preliminary data.</text>
</comment>
<accession>A0ABU9T4S4</accession>
<evidence type="ECO:0000313" key="2">
    <source>
        <dbReference type="EMBL" id="MEM5500733.1"/>
    </source>
</evidence>
<dbReference type="InterPro" id="IPR018874">
    <property type="entry name" value="Phage_Mx8_p63_C"/>
</dbReference>
<organism evidence="2 3">
    <name type="scientific">Ahrensia kielensis</name>
    <dbReference type="NCBI Taxonomy" id="76980"/>
    <lineage>
        <taxon>Bacteria</taxon>
        <taxon>Pseudomonadati</taxon>
        <taxon>Pseudomonadota</taxon>
        <taxon>Alphaproteobacteria</taxon>
        <taxon>Hyphomicrobiales</taxon>
        <taxon>Ahrensiaceae</taxon>
        <taxon>Ahrensia</taxon>
    </lineage>
</organism>
<protein>
    <submittedName>
        <fullName evidence="2">P63C domain-containing protein</fullName>
    </submittedName>
</protein>
<sequence>MISEISATHTGELVIGEISIPCHVLEDSTRAVSGRGMQNSLGFAKNASGMALNNFVDSKLATYLSEETLNKLKNPLTFKRVGSGGSAPATFAYDATILIDLCDAVIQANRAGELSKHQQRHAIAAEILVRSVAKIGIIALVDEATGYQDTRERLALQKILDRYLKEERRKWSKTFPDEFWFKLVKIKGHESYLALQRPGFVGHWVNDVVYSRLAPGIKNKLKELNPRLPSGSRKSKHHQHFTEDFGLPELKDHLNKVMVLMDAASNKKEFERLLNRSLPKYGDTLELDLDNPNDD</sequence>
<keyword evidence="3" id="KW-1185">Reference proteome</keyword>
<proteinExistence type="predicted"/>
<evidence type="ECO:0000313" key="3">
    <source>
        <dbReference type="Proteomes" id="UP001477870"/>
    </source>
</evidence>
<evidence type="ECO:0000259" key="1">
    <source>
        <dbReference type="Pfam" id="PF10546"/>
    </source>
</evidence>